<dbReference type="Proteomes" id="UP000184268">
    <property type="component" value="Unassembled WGS sequence"/>
</dbReference>
<dbReference type="RefSeq" id="WP_067655925.1">
    <property type="nucleotide sequence ID" value="NZ_FQXG01000003.1"/>
</dbReference>
<evidence type="ECO:0000313" key="2">
    <source>
        <dbReference type="Proteomes" id="UP000184268"/>
    </source>
</evidence>
<dbReference type="STRING" id="299255.SAMN02745129_2296"/>
<protein>
    <recommendedName>
        <fullName evidence="3">GIY-YIG domain-containing protein</fullName>
    </recommendedName>
</protein>
<dbReference type="AlphaFoldDB" id="A0A1M5TVV2"/>
<gene>
    <name evidence="1" type="ORF">SAMN02745129_2296</name>
</gene>
<proteinExistence type="predicted"/>
<evidence type="ECO:0008006" key="3">
    <source>
        <dbReference type="Google" id="ProtNLM"/>
    </source>
</evidence>
<reference evidence="1 2" key="1">
    <citation type="submission" date="2016-11" db="EMBL/GenBank/DDBJ databases">
        <authorList>
            <person name="Jaros S."/>
            <person name="Januszkiewicz K."/>
            <person name="Wedrychowicz H."/>
        </authorList>
    </citation>
    <scope>NUCLEOTIDE SEQUENCE [LARGE SCALE GENOMIC DNA]</scope>
    <source>
        <strain evidence="1 2">DSM 16917</strain>
    </source>
</reference>
<sequence length="310" mass="35953">MTVTPEQLTDRTIWEAGTKVRQRLSRGGRIDHFGNVHTVRLCLAWLGPQRFLKHPRSRAPHQPYLHHLVEDWAGCRIPEGDIRVALELMGYVGSTHHHNVATALVCPDRRRRQGLTIPFPEPQFFPDPASYAHFESPWQMEGRLPHHRQRRRGSGTRGPGEIFCDELITPVQGYRPGRPYTKHHKILMPRYQRPTPWLLDPAGYPLLHPSRTNSCDSHKLAPNSPGDYAFIKGRDVAYVGKTSVSLRKRLSQHGYFKHGYRAYFWPQKRPVLEQILIHFLAPSDNEIYKADNPIYCRWDGTFYEDRFGSI</sequence>
<name>A0A1M5TVV2_9GAMM</name>
<organism evidence="1 2">
    <name type="scientific">Ferrimonas marina</name>
    <dbReference type="NCBI Taxonomy" id="299255"/>
    <lineage>
        <taxon>Bacteria</taxon>
        <taxon>Pseudomonadati</taxon>
        <taxon>Pseudomonadota</taxon>
        <taxon>Gammaproteobacteria</taxon>
        <taxon>Alteromonadales</taxon>
        <taxon>Ferrimonadaceae</taxon>
        <taxon>Ferrimonas</taxon>
    </lineage>
</organism>
<keyword evidence="2" id="KW-1185">Reference proteome</keyword>
<accession>A0A1M5TVV2</accession>
<evidence type="ECO:0000313" key="1">
    <source>
        <dbReference type="EMBL" id="SHH54828.1"/>
    </source>
</evidence>
<dbReference type="EMBL" id="FQXG01000003">
    <property type="protein sequence ID" value="SHH54828.1"/>
    <property type="molecule type" value="Genomic_DNA"/>
</dbReference>